<comment type="caution">
    <text evidence="2">The sequence shown here is derived from an EMBL/GenBank/DDBJ whole genome shotgun (WGS) entry which is preliminary data.</text>
</comment>
<keyword evidence="1" id="KW-1133">Transmembrane helix</keyword>
<dbReference type="AlphaFoldDB" id="A0A2S8AAJ2"/>
<gene>
    <name evidence="2" type="ORF">C4S77_07290</name>
</gene>
<feature type="transmembrane region" description="Helical" evidence="1">
    <location>
        <begin position="499"/>
        <end position="516"/>
    </location>
</feature>
<feature type="transmembrane region" description="Helical" evidence="1">
    <location>
        <begin position="191"/>
        <end position="210"/>
    </location>
</feature>
<name>A0A2S8AAJ2_9FLAO</name>
<keyword evidence="3" id="KW-1185">Reference proteome</keyword>
<dbReference type="InterPro" id="IPR018580">
    <property type="entry name" value="Uncharacterised_YfhO"/>
</dbReference>
<feature type="transmembrane region" description="Helical" evidence="1">
    <location>
        <begin position="523"/>
        <end position="541"/>
    </location>
</feature>
<dbReference type="Pfam" id="PF09586">
    <property type="entry name" value="YfhO"/>
    <property type="match status" value="1"/>
</dbReference>
<dbReference type="PANTHER" id="PTHR38454">
    <property type="entry name" value="INTEGRAL MEMBRANE PROTEIN-RELATED"/>
    <property type="match status" value="1"/>
</dbReference>
<organism evidence="2 3">
    <name type="scientific">Apibacter adventoris</name>
    <dbReference type="NCBI Taxonomy" id="1679466"/>
    <lineage>
        <taxon>Bacteria</taxon>
        <taxon>Pseudomonadati</taxon>
        <taxon>Bacteroidota</taxon>
        <taxon>Flavobacteriia</taxon>
        <taxon>Flavobacteriales</taxon>
        <taxon>Weeksellaceae</taxon>
        <taxon>Apibacter</taxon>
    </lineage>
</organism>
<feature type="transmembrane region" description="Helical" evidence="1">
    <location>
        <begin position="444"/>
        <end position="463"/>
    </location>
</feature>
<keyword evidence="1" id="KW-0472">Membrane</keyword>
<feature type="transmembrane region" description="Helical" evidence="1">
    <location>
        <begin position="147"/>
        <end position="164"/>
    </location>
</feature>
<protein>
    <recommendedName>
        <fullName evidence="4">YfhO family protein</fullName>
    </recommendedName>
</protein>
<evidence type="ECO:0008006" key="4">
    <source>
        <dbReference type="Google" id="ProtNLM"/>
    </source>
</evidence>
<feature type="transmembrane region" description="Helical" evidence="1">
    <location>
        <begin position="121"/>
        <end position="141"/>
    </location>
</feature>
<dbReference type="EMBL" id="PSZM01000040">
    <property type="protein sequence ID" value="PQL91606.1"/>
    <property type="molecule type" value="Genomic_DNA"/>
</dbReference>
<dbReference type="RefSeq" id="WP_105246994.1">
    <property type="nucleotide sequence ID" value="NZ_PSZM01000040.1"/>
</dbReference>
<dbReference type="PANTHER" id="PTHR38454:SF1">
    <property type="entry name" value="INTEGRAL MEMBRANE PROTEIN"/>
    <property type="match status" value="1"/>
</dbReference>
<feature type="transmembrane region" description="Helical" evidence="1">
    <location>
        <begin position="409"/>
        <end position="432"/>
    </location>
</feature>
<evidence type="ECO:0000313" key="2">
    <source>
        <dbReference type="EMBL" id="PQL91606.1"/>
    </source>
</evidence>
<proteinExistence type="predicted"/>
<feature type="transmembrane region" description="Helical" evidence="1">
    <location>
        <begin position="169"/>
        <end position="185"/>
    </location>
</feature>
<reference evidence="2 3" key="1">
    <citation type="submission" date="2018-02" db="EMBL/GenBank/DDBJ databases">
        <title>Genome sequences of Apibacter spp., gut symbionts of Asian honey bees.</title>
        <authorList>
            <person name="Kwong W.K."/>
            <person name="Steele M.I."/>
            <person name="Moran N.A."/>
        </authorList>
    </citation>
    <scope>NUCLEOTIDE SEQUENCE [LARGE SCALE GENOMIC DNA]</scope>
    <source>
        <strain evidence="3">wkB301</strain>
    </source>
</reference>
<keyword evidence="1" id="KW-0812">Transmembrane</keyword>
<evidence type="ECO:0000256" key="1">
    <source>
        <dbReference type="SAM" id="Phobius"/>
    </source>
</evidence>
<sequence length="839" mass="96492">MKKNKYLLPVLGCLILFIIISFAYFTPLLSGKYISQPDIIHYKGGAHELEEYRKAHGKDTYWSNSMFGGMPTYQMGAAYPSDVIKNIDKILRYFPAPACYLFLLLSGFFLLGMVWLKNWKYALLGSIMFSFSTYFFIIIGAGHNAKVHTIAYFAPFIAGVYLLYQKKYIWGFILTTIFLSLQIAANHPQMTYYLFLALGIFGIVELIHAIRKKTIKSFFISTCFFIISILLSVGMNSSRLLSTYEYSKETTRGKSELTINKNNKEINHGLDNDYITHWSYGILETANLFIPNFMGGGNNEKAFNQEHLQTELQQNINSEKDSRELQQSLASSFSGSYWGEQPGTSGPAYEGAIVVFLAILALFYYKGRYKWWLIGATILSFLLAWGKNFGIFTNFMIEHFPLYNKFRAVSSALVIAEFTIPLLALLGIYSYFKDETLSMQYKKKVLLTTSAIILGLLLIFYFFGMNLFNFHTKIEGEKINNTFLEIIRKERFVLFQADTLRTFIFVLLTAIILYIPQKTQIRPQYIIFTITFLCLVDLWGVDKRYLNDENFVDRQLYKNPFPTEVSESQLQLAATDPAVARIVNTVPVNQVLDEIKQKDPSQYRVFNLLLSPFNETNTSYFHQSIGGYHGAKLRRYQDLIDFYFSDSLNLPILDMLNTKYIITADSVIHALPNPNNNGNAWFVNEIFFANNANEEISQIGKINTKRQAILNKNFQKDLQFAKSTDTLSYIELKQYEPNNLIYATHNKSEKLGVFSEIYYPHGWKATIDGKEVPIYRANYILRALKIPAGNHTINFTFDPPVIYKGRIITLISFSIFIILSVALLVWDYKKKLKKLSISL</sequence>
<feature type="transmembrane region" description="Helical" evidence="1">
    <location>
        <begin position="807"/>
        <end position="826"/>
    </location>
</feature>
<feature type="transmembrane region" description="Helical" evidence="1">
    <location>
        <begin position="372"/>
        <end position="397"/>
    </location>
</feature>
<feature type="transmembrane region" description="Helical" evidence="1">
    <location>
        <begin position="93"/>
        <end position="114"/>
    </location>
</feature>
<feature type="transmembrane region" description="Helical" evidence="1">
    <location>
        <begin position="7"/>
        <end position="25"/>
    </location>
</feature>
<dbReference type="OrthoDB" id="9772884at2"/>
<evidence type="ECO:0000313" key="3">
    <source>
        <dbReference type="Proteomes" id="UP000238042"/>
    </source>
</evidence>
<feature type="transmembrane region" description="Helical" evidence="1">
    <location>
        <begin position="217"/>
        <end position="235"/>
    </location>
</feature>
<dbReference type="Proteomes" id="UP000238042">
    <property type="component" value="Unassembled WGS sequence"/>
</dbReference>
<accession>A0A2S8AAJ2</accession>
<feature type="transmembrane region" description="Helical" evidence="1">
    <location>
        <begin position="348"/>
        <end position="365"/>
    </location>
</feature>